<feature type="domain" description="C2H2-type" evidence="3">
    <location>
        <begin position="33"/>
        <end position="66"/>
    </location>
</feature>
<protein>
    <recommendedName>
        <fullName evidence="6">B box-type domain-containing protein</fullName>
    </recommendedName>
</protein>
<evidence type="ECO:0000259" key="3">
    <source>
        <dbReference type="PROSITE" id="PS50157"/>
    </source>
</evidence>
<dbReference type="OrthoDB" id="165690at2759"/>
<organism evidence="4 5">
    <name type="scientific">Plasmopara halstedii</name>
    <name type="common">Downy mildew of sunflower</name>
    <dbReference type="NCBI Taxonomy" id="4781"/>
    <lineage>
        <taxon>Eukaryota</taxon>
        <taxon>Sar</taxon>
        <taxon>Stramenopiles</taxon>
        <taxon>Oomycota</taxon>
        <taxon>Peronosporomycetes</taxon>
        <taxon>Peronosporales</taxon>
        <taxon>Peronosporaceae</taxon>
        <taxon>Plasmopara</taxon>
    </lineage>
</organism>
<keyword evidence="1" id="KW-0863">Zinc-finger</keyword>
<dbReference type="InterPro" id="IPR000315">
    <property type="entry name" value="Znf_B-box"/>
</dbReference>
<keyword evidence="5" id="KW-1185">Reference proteome</keyword>
<dbReference type="GO" id="GO:0008270">
    <property type="term" value="F:zinc ion binding"/>
    <property type="evidence" value="ECO:0007669"/>
    <property type="project" value="UniProtKB-KW"/>
</dbReference>
<accession>A0A0P1ATR9</accession>
<dbReference type="InterPro" id="IPR013087">
    <property type="entry name" value="Znf_C2H2_type"/>
</dbReference>
<dbReference type="RefSeq" id="XP_024580946.1">
    <property type="nucleotide sequence ID" value="XM_024730695.1"/>
</dbReference>
<evidence type="ECO:0000313" key="5">
    <source>
        <dbReference type="Proteomes" id="UP000054928"/>
    </source>
</evidence>
<sequence>MEDQENPSFACVLEPAQLQRPHCDQCRIIIADYECHRCVQRFCRQCELVIHHRLAELAVKHEESKSDGRPHQEFLKWISACQECGQNMQEFFCANCNTYQCESCCATKHRQLEMHLFFCVEGSSPKMFPFASWNLFFVEMVKKSKGDLQVRAANAKPAIVLACESVRETQKAKSTIRTAAHEYSEKAVFANSTVAALGNLSINVPFAATAPTETTKHHGKCSTRLNSASIVDLTFDDESEISSGHVSIPPPQPYIKDEFRVKVENSWLTSVASDQHNQVYDADELMEKTMGDDEDPIVRSVIGEYNALSAKIFEIDQEVDRVKKKTKELSGVKPINMQEVQKALSIAQRLRKHKAEAEKSRDGVVANVVAYLKSDPDEMKAFLDTCTADVPTAQTAIHRKCAALEASILSKLEDIRRNQRNMEELMSLKKDAFAEVTRLGAEIAQGEDEVRKLDKERRGEFITLCQFSKSIQATVREMAANVKS</sequence>
<dbReference type="PROSITE" id="PS50157">
    <property type="entry name" value="ZINC_FINGER_C2H2_2"/>
    <property type="match status" value="1"/>
</dbReference>
<dbReference type="OMA" id="RFCRQCE"/>
<proteinExistence type="predicted"/>
<dbReference type="CDD" id="cd19757">
    <property type="entry name" value="Bbox1"/>
    <property type="match status" value="1"/>
</dbReference>
<keyword evidence="1" id="KW-0479">Metal-binding</keyword>
<dbReference type="GeneID" id="36395983"/>
<feature type="domain" description="B box-type" evidence="2">
    <location>
        <begin position="76"/>
        <end position="120"/>
    </location>
</feature>
<dbReference type="EMBL" id="CCYD01001204">
    <property type="protein sequence ID" value="CEG44577.1"/>
    <property type="molecule type" value="Genomic_DNA"/>
</dbReference>
<keyword evidence="1" id="KW-0862">Zinc</keyword>
<evidence type="ECO:0000256" key="1">
    <source>
        <dbReference type="PROSITE-ProRule" id="PRU00024"/>
    </source>
</evidence>
<evidence type="ECO:0000313" key="4">
    <source>
        <dbReference type="EMBL" id="CEG44577.1"/>
    </source>
</evidence>
<dbReference type="Proteomes" id="UP000054928">
    <property type="component" value="Unassembled WGS sequence"/>
</dbReference>
<reference evidence="5" key="1">
    <citation type="submission" date="2014-09" db="EMBL/GenBank/DDBJ databases">
        <authorList>
            <person name="Sharma Rahul"/>
            <person name="Thines Marco"/>
        </authorList>
    </citation>
    <scope>NUCLEOTIDE SEQUENCE [LARGE SCALE GENOMIC DNA]</scope>
</reference>
<dbReference type="PROSITE" id="PS50119">
    <property type="entry name" value="ZF_BBOX"/>
    <property type="match status" value="2"/>
</dbReference>
<feature type="domain" description="B box-type" evidence="2">
    <location>
        <begin position="18"/>
        <end position="66"/>
    </location>
</feature>
<dbReference type="AlphaFoldDB" id="A0A0P1ATR9"/>
<name>A0A0P1ATR9_PLAHL</name>
<evidence type="ECO:0000259" key="2">
    <source>
        <dbReference type="PROSITE" id="PS50119"/>
    </source>
</evidence>
<evidence type="ECO:0008006" key="6">
    <source>
        <dbReference type="Google" id="ProtNLM"/>
    </source>
</evidence>